<dbReference type="AlphaFoldDB" id="A0AA44Q6C3"/>
<dbReference type="Proteomes" id="UP000226357">
    <property type="component" value="Unassembled WGS sequence"/>
</dbReference>
<dbReference type="PANTHER" id="PTHR21064:SF6">
    <property type="entry name" value="AMINOGLYCOSIDE PHOSPHOTRANSFERASE DOMAIN-CONTAINING PROTEIN"/>
    <property type="match status" value="1"/>
</dbReference>
<dbReference type="RefSeq" id="WP_098523537.1">
    <property type="nucleotide sequence ID" value="NZ_NVBO01000302.1"/>
</dbReference>
<keyword evidence="2" id="KW-0472">Membrane</keyword>
<gene>
    <name evidence="4" type="ORF">COK38_23580</name>
</gene>
<sequence>MMKLSSMLKVVETVDDEWRSPLAERILENWEYDKKSLYYFRSSANFIFVFKKDEERYFLRFVEKQERSIETITAEINILQYIFNHSVEVAVPILSKNKRYIEEVETEVGTFYAVVFKGLDGRQCEIEELCAEQFLLWGRALGKLHQTLKHMPKDLYQNRATWKDHLHFVRKILPESERAAYKELERISTWANELPITSDNFGIVHYDFELDNLFINTDKVGIIDFDDCANYWYAADIAFALRDIFHEKVDINHPSYQVFLQGYTIETSILNCYKKRAENLSVCFFMYGCIAIFIIVTILGWRKNMSNDFFLKKVKLLVQMHSEGLLGGEVMPEDVLIGIVPTHDLPNVLTLGMLLNYQRDSYKLWQSIVQAYLDEGSPWFFHINTVSKCNLDELRNVLVHYRVALQPNRHPEIWKRVATGLTHSSSNGDVMGLIESVQFDISLLKNIMQKTRKSEFPYLSGPKIFNYWLYVMESYTEIEWKSRELITVAPDTHILKATVKLGLCSEAVLNGTADSRQTVAHAWERALSGSGIAPIDIHTPLWLWSRAGFPELVISN</sequence>
<evidence type="ECO:0000256" key="2">
    <source>
        <dbReference type="SAM" id="Phobius"/>
    </source>
</evidence>
<protein>
    <recommendedName>
        <fullName evidence="3">Aminoglycoside phosphotransferase domain-containing protein</fullName>
    </recommendedName>
</protein>
<dbReference type="InterPro" id="IPR011009">
    <property type="entry name" value="Kinase-like_dom_sf"/>
</dbReference>
<organism evidence="4 5">
    <name type="scientific">Bacillus cereus</name>
    <dbReference type="NCBI Taxonomy" id="1396"/>
    <lineage>
        <taxon>Bacteria</taxon>
        <taxon>Bacillati</taxon>
        <taxon>Bacillota</taxon>
        <taxon>Bacilli</taxon>
        <taxon>Bacillales</taxon>
        <taxon>Bacillaceae</taxon>
        <taxon>Bacillus</taxon>
        <taxon>Bacillus cereus group</taxon>
    </lineage>
</organism>
<dbReference type="GO" id="GO:0019202">
    <property type="term" value="F:amino acid kinase activity"/>
    <property type="evidence" value="ECO:0007669"/>
    <property type="project" value="TreeGrafter"/>
</dbReference>
<evidence type="ECO:0000313" key="5">
    <source>
        <dbReference type="Proteomes" id="UP000226357"/>
    </source>
</evidence>
<dbReference type="Gene3D" id="3.30.200.20">
    <property type="entry name" value="Phosphorylase Kinase, domain 1"/>
    <property type="match status" value="1"/>
</dbReference>
<reference evidence="4 5" key="1">
    <citation type="submission" date="2017-09" db="EMBL/GenBank/DDBJ databases">
        <title>Large-scale bioinformatics analysis of Bacillus genomes uncovers conserved roles of natural products in bacterial physiology.</title>
        <authorList>
            <consortium name="Agbiome Team Llc"/>
            <person name="Bleich R.M."/>
            <person name="Grubbs K.J."/>
            <person name="Santa Maria K.C."/>
            <person name="Allen S.E."/>
            <person name="Farag S."/>
            <person name="Shank E.A."/>
            <person name="Bowers A."/>
        </authorList>
    </citation>
    <scope>NUCLEOTIDE SEQUENCE [LARGE SCALE GENOMIC DNA]</scope>
    <source>
        <strain evidence="4 5">AFS067272</strain>
    </source>
</reference>
<comment type="caution">
    <text evidence="4">The sequence shown here is derived from an EMBL/GenBank/DDBJ whole genome shotgun (WGS) entry which is preliminary data.</text>
</comment>
<accession>A0AA44Q6C3</accession>
<name>A0AA44Q6C3_BACCE</name>
<dbReference type="InterPro" id="IPR050249">
    <property type="entry name" value="Pseudomonas-type_ThrB"/>
</dbReference>
<feature type="transmembrane region" description="Helical" evidence="2">
    <location>
        <begin position="280"/>
        <end position="301"/>
    </location>
</feature>
<evidence type="ECO:0000313" key="4">
    <source>
        <dbReference type="EMBL" id="PFR90222.1"/>
    </source>
</evidence>
<keyword evidence="2" id="KW-0812">Transmembrane</keyword>
<feature type="domain" description="Aminoglycoside phosphotransferase" evidence="3">
    <location>
        <begin position="49"/>
        <end position="247"/>
    </location>
</feature>
<dbReference type="EMBL" id="NVBO01000302">
    <property type="protein sequence ID" value="PFR90222.1"/>
    <property type="molecule type" value="Genomic_DNA"/>
</dbReference>
<comment type="similarity">
    <text evidence="1">Belongs to the pseudomonas-type ThrB family.</text>
</comment>
<evidence type="ECO:0000256" key="1">
    <source>
        <dbReference type="ARBA" id="ARBA00038240"/>
    </source>
</evidence>
<dbReference type="InterPro" id="IPR002575">
    <property type="entry name" value="Aminoglycoside_PTrfase"/>
</dbReference>
<dbReference type="Gene3D" id="3.90.1200.10">
    <property type="match status" value="1"/>
</dbReference>
<dbReference type="SUPFAM" id="SSF56112">
    <property type="entry name" value="Protein kinase-like (PK-like)"/>
    <property type="match status" value="1"/>
</dbReference>
<dbReference type="PANTHER" id="PTHR21064">
    <property type="entry name" value="AMINOGLYCOSIDE PHOSPHOTRANSFERASE DOMAIN-CONTAINING PROTEIN-RELATED"/>
    <property type="match status" value="1"/>
</dbReference>
<proteinExistence type="inferred from homology"/>
<keyword evidence="2" id="KW-1133">Transmembrane helix</keyword>
<evidence type="ECO:0000259" key="3">
    <source>
        <dbReference type="Pfam" id="PF01636"/>
    </source>
</evidence>
<dbReference type="Pfam" id="PF01636">
    <property type="entry name" value="APH"/>
    <property type="match status" value="1"/>
</dbReference>